<accession>A0AAD8U8B9</accession>
<dbReference type="GO" id="GO:0005524">
    <property type="term" value="F:ATP binding"/>
    <property type="evidence" value="ECO:0007669"/>
    <property type="project" value="UniProtKB-UniRule"/>
</dbReference>
<dbReference type="GO" id="GO:0007166">
    <property type="term" value="P:cell surface receptor signaling pathway"/>
    <property type="evidence" value="ECO:0007669"/>
    <property type="project" value="InterPro"/>
</dbReference>
<dbReference type="InterPro" id="IPR045766">
    <property type="entry name" value="MCAfunc"/>
</dbReference>
<comment type="caution">
    <text evidence="3">The sequence shown here is derived from an EMBL/GenBank/DDBJ whole genome shotgun (WGS) entry which is preliminary data.</text>
</comment>
<evidence type="ECO:0000313" key="3">
    <source>
        <dbReference type="EMBL" id="KAK1699510.1"/>
    </source>
</evidence>
<protein>
    <recommendedName>
        <fullName evidence="2">Protein kinase domain-containing protein</fullName>
    </recommendedName>
</protein>
<dbReference type="Proteomes" id="UP001231189">
    <property type="component" value="Unassembled WGS sequence"/>
</dbReference>
<feature type="binding site" evidence="1">
    <location>
        <position position="196"/>
    </location>
    <ligand>
        <name>ATP</name>
        <dbReference type="ChEBI" id="CHEBI:30616"/>
    </ligand>
</feature>
<keyword evidence="1" id="KW-0067">ATP-binding</keyword>
<dbReference type="Pfam" id="PF19584">
    <property type="entry name" value="MCAfunc"/>
    <property type="match status" value="1"/>
</dbReference>
<dbReference type="GO" id="GO:0004672">
    <property type="term" value="F:protein kinase activity"/>
    <property type="evidence" value="ECO:0007669"/>
    <property type="project" value="InterPro"/>
</dbReference>
<evidence type="ECO:0000313" key="4">
    <source>
        <dbReference type="Proteomes" id="UP001231189"/>
    </source>
</evidence>
<dbReference type="Gene3D" id="3.30.200.20">
    <property type="entry name" value="Phosphorylase Kinase, domain 1"/>
    <property type="match status" value="1"/>
</dbReference>
<gene>
    <name evidence="3" type="ORF">QYE76_016207</name>
</gene>
<keyword evidence="1" id="KW-0547">Nucleotide-binding</keyword>
<evidence type="ECO:0000256" key="1">
    <source>
        <dbReference type="PROSITE-ProRule" id="PRU10141"/>
    </source>
</evidence>
<dbReference type="CDD" id="cd21037">
    <property type="entry name" value="MLKL_NTD"/>
    <property type="match status" value="1"/>
</dbReference>
<dbReference type="InterPro" id="IPR017441">
    <property type="entry name" value="Protein_kinase_ATP_BS"/>
</dbReference>
<dbReference type="InterPro" id="IPR000719">
    <property type="entry name" value="Prot_kinase_dom"/>
</dbReference>
<keyword evidence="4" id="KW-1185">Reference proteome</keyword>
<dbReference type="PROSITE" id="PS00107">
    <property type="entry name" value="PROTEIN_KINASE_ATP"/>
    <property type="match status" value="1"/>
</dbReference>
<dbReference type="SUPFAM" id="SSF56112">
    <property type="entry name" value="Protein kinase-like (PK-like)"/>
    <property type="match status" value="1"/>
</dbReference>
<organism evidence="3 4">
    <name type="scientific">Lolium multiflorum</name>
    <name type="common">Italian ryegrass</name>
    <name type="synonym">Lolium perenne subsp. multiflorum</name>
    <dbReference type="NCBI Taxonomy" id="4521"/>
    <lineage>
        <taxon>Eukaryota</taxon>
        <taxon>Viridiplantae</taxon>
        <taxon>Streptophyta</taxon>
        <taxon>Embryophyta</taxon>
        <taxon>Tracheophyta</taxon>
        <taxon>Spermatophyta</taxon>
        <taxon>Magnoliopsida</taxon>
        <taxon>Liliopsida</taxon>
        <taxon>Poales</taxon>
        <taxon>Poaceae</taxon>
        <taxon>BOP clade</taxon>
        <taxon>Pooideae</taxon>
        <taxon>Poodae</taxon>
        <taxon>Poeae</taxon>
        <taxon>Poeae Chloroplast Group 2 (Poeae type)</taxon>
        <taxon>Loliodinae</taxon>
        <taxon>Loliinae</taxon>
        <taxon>Lolium</taxon>
    </lineage>
</organism>
<sequence length="461" mass="50022">MAASAIITGLVAAGGLISKIIQAADTAQHNKRECKNLASRVQMIAELLPQVQDPEAMRPLAGLGEALTEAHELVQSCQRKGRTYRFFAAGRQSDRFREVQGRIDSLLILFPMVGLIGLARRLDGTGHVSVLNRASSSSVHSAVSHEVSESDSEGAEVFTLAEITAATKNFGVVLGKGDSGTVYKGKLHDGREVAVKRFRHGQRSAEATFGTELAILHPVSHEHIVRLLGSCAEDEERMLVYENVDNGTLRDQLNNNASPVATSWKARVGVLLGAARAIYHLHCRAIPLLIHCNVTSSNILLDRSWTPRLAGFGASVWRAPDVESQAVDIVQTYGYEDPEYRSTGGLKPATDLYSLGVVMLEVLTGNQPVVAVWEETKKTMVDTTLVSWALPTIEAGQLGDVLDRRPTTEPTPQQRQALQLVASTASICLRLQGDNRPAIPDVVANLEKALQLICNDMFGRL</sequence>
<proteinExistence type="predicted"/>
<name>A0AAD8U8B9_LOLMU</name>
<feature type="domain" description="Protein kinase" evidence="2">
    <location>
        <begin position="168"/>
        <end position="450"/>
    </location>
</feature>
<dbReference type="Gene3D" id="1.20.930.20">
    <property type="entry name" value="Adaptor protein Cbl, N-terminal domain"/>
    <property type="match status" value="1"/>
</dbReference>
<dbReference type="InterPro" id="IPR011009">
    <property type="entry name" value="Kinase-like_dom_sf"/>
</dbReference>
<dbReference type="EMBL" id="JAUUTY010000001">
    <property type="protein sequence ID" value="KAK1699510.1"/>
    <property type="molecule type" value="Genomic_DNA"/>
</dbReference>
<dbReference type="InterPro" id="IPR059179">
    <property type="entry name" value="MLKL-like_MCAfunc"/>
</dbReference>
<dbReference type="AlphaFoldDB" id="A0AAD8U8B9"/>
<dbReference type="PANTHER" id="PTHR46146">
    <property type="entry name" value="SERINE/THREONINE-PROTEIN KINASE-LIKE PROTEIN CCR4"/>
    <property type="match status" value="1"/>
</dbReference>
<dbReference type="PROSITE" id="PS50011">
    <property type="entry name" value="PROTEIN_KINASE_DOM"/>
    <property type="match status" value="1"/>
</dbReference>
<dbReference type="Gene3D" id="1.10.510.10">
    <property type="entry name" value="Transferase(Phosphotransferase) domain 1"/>
    <property type="match status" value="1"/>
</dbReference>
<reference evidence="3" key="1">
    <citation type="submission" date="2023-07" db="EMBL/GenBank/DDBJ databases">
        <title>A chromosome-level genome assembly of Lolium multiflorum.</title>
        <authorList>
            <person name="Chen Y."/>
            <person name="Copetti D."/>
            <person name="Kolliker R."/>
            <person name="Studer B."/>
        </authorList>
    </citation>
    <scope>NUCLEOTIDE SEQUENCE</scope>
    <source>
        <strain evidence="3">02402/16</strain>
        <tissue evidence="3">Leaf</tissue>
    </source>
</reference>
<dbReference type="Pfam" id="PF00069">
    <property type="entry name" value="Pkinase"/>
    <property type="match status" value="1"/>
</dbReference>
<dbReference type="PANTHER" id="PTHR46146:SF17">
    <property type="entry name" value="PROTEIN KINASE DOMAIN-CONTAINING PROTEIN"/>
    <property type="match status" value="1"/>
</dbReference>
<dbReference type="InterPro" id="IPR036537">
    <property type="entry name" value="Adaptor_Cbl_N_dom_sf"/>
</dbReference>
<evidence type="ECO:0000259" key="2">
    <source>
        <dbReference type="PROSITE" id="PS50011"/>
    </source>
</evidence>